<feature type="domain" description="Tc1-like transposase DDE" evidence="1">
    <location>
        <begin position="84"/>
        <end position="209"/>
    </location>
</feature>
<accession>A0A9X0C521</accession>
<comment type="caution">
    <text evidence="2">The sequence shown here is derived from an EMBL/GenBank/DDBJ whole genome shotgun (WGS) entry which is preliminary data.</text>
</comment>
<organism evidence="2 3">
    <name type="scientific">Penicillium fimorum</name>
    <dbReference type="NCBI Taxonomy" id="1882269"/>
    <lineage>
        <taxon>Eukaryota</taxon>
        <taxon>Fungi</taxon>
        <taxon>Dikarya</taxon>
        <taxon>Ascomycota</taxon>
        <taxon>Pezizomycotina</taxon>
        <taxon>Eurotiomycetes</taxon>
        <taxon>Eurotiomycetidae</taxon>
        <taxon>Eurotiales</taxon>
        <taxon>Aspergillaceae</taxon>
        <taxon>Penicillium</taxon>
    </lineage>
</organism>
<dbReference type="AlphaFoldDB" id="A0A9X0C521"/>
<reference evidence="2" key="1">
    <citation type="submission" date="2022-12" db="EMBL/GenBank/DDBJ databases">
        <authorList>
            <person name="Petersen C."/>
        </authorList>
    </citation>
    <scope>NUCLEOTIDE SEQUENCE</scope>
    <source>
        <strain evidence="2">IBT 29495</strain>
    </source>
</reference>
<dbReference type="EMBL" id="JAPWDS010000003">
    <property type="protein sequence ID" value="KAJ5501966.1"/>
    <property type="molecule type" value="Genomic_DNA"/>
</dbReference>
<dbReference type="InterPro" id="IPR038717">
    <property type="entry name" value="Tc1-like_DDE_dom"/>
</dbReference>
<dbReference type="OrthoDB" id="4474262at2759"/>
<reference evidence="2" key="2">
    <citation type="journal article" date="2023" name="IMA Fungus">
        <title>Comparative genomic study of the Penicillium genus elucidates a diverse pangenome and 15 lateral gene transfer events.</title>
        <authorList>
            <person name="Petersen C."/>
            <person name="Sorensen T."/>
            <person name="Nielsen M.R."/>
            <person name="Sondergaard T.E."/>
            <person name="Sorensen J.L."/>
            <person name="Fitzpatrick D.A."/>
            <person name="Frisvad J.C."/>
            <person name="Nielsen K.L."/>
        </authorList>
    </citation>
    <scope>NUCLEOTIDE SEQUENCE</scope>
    <source>
        <strain evidence="2">IBT 29495</strain>
    </source>
</reference>
<protein>
    <recommendedName>
        <fullName evidence="1">Tc1-like transposase DDE domain-containing protein</fullName>
    </recommendedName>
</protein>
<dbReference type="Gene3D" id="3.30.420.10">
    <property type="entry name" value="Ribonuclease H-like superfamily/Ribonuclease H"/>
    <property type="match status" value="1"/>
</dbReference>
<dbReference type="PANTHER" id="PTHR46564">
    <property type="entry name" value="TRANSPOSASE"/>
    <property type="match status" value="1"/>
</dbReference>
<gene>
    <name evidence="2" type="ORF">N7463_004840</name>
</gene>
<dbReference type="InterPro" id="IPR036397">
    <property type="entry name" value="RNaseH_sf"/>
</dbReference>
<proteinExistence type="predicted"/>
<dbReference type="InterPro" id="IPR012337">
    <property type="entry name" value="RNaseH-like_sf"/>
</dbReference>
<sequence>MFGDIRGPSILGGHPRVITPIMLESLCDHLLEKPDLYLDEMVEFLFDGFKLVSKKVARRIAQERNADLRDYYLYQLSDFRSYHLVYIDEPGCDKRAGLRRTGWSPRGRGQRYQILSVYCQDGILMSRAFQGSTDATMFEDFIEQLLEHCGRWSESESVLAMDNASFHHTERIRELCSNAGVKLLYLPLYSPDLNPIKEFFAELKPFVRRSWQKQIGQDFKVFLEWSLDIIGARVESAQGHFRHANIELEAF</sequence>
<dbReference type="Pfam" id="PF13358">
    <property type="entry name" value="DDE_3"/>
    <property type="match status" value="1"/>
</dbReference>
<name>A0A9X0C521_9EURO</name>
<evidence type="ECO:0000313" key="3">
    <source>
        <dbReference type="Proteomes" id="UP001149954"/>
    </source>
</evidence>
<dbReference type="Proteomes" id="UP001149954">
    <property type="component" value="Unassembled WGS sequence"/>
</dbReference>
<keyword evidence="3" id="KW-1185">Reference proteome</keyword>
<evidence type="ECO:0000313" key="2">
    <source>
        <dbReference type="EMBL" id="KAJ5501966.1"/>
    </source>
</evidence>
<dbReference type="SUPFAM" id="SSF53098">
    <property type="entry name" value="Ribonuclease H-like"/>
    <property type="match status" value="1"/>
</dbReference>
<evidence type="ECO:0000259" key="1">
    <source>
        <dbReference type="Pfam" id="PF13358"/>
    </source>
</evidence>
<dbReference type="PANTHER" id="PTHR46564:SF1">
    <property type="entry name" value="TRANSPOSASE"/>
    <property type="match status" value="1"/>
</dbReference>
<dbReference type="GO" id="GO:0003676">
    <property type="term" value="F:nucleic acid binding"/>
    <property type="evidence" value="ECO:0007669"/>
    <property type="project" value="InterPro"/>
</dbReference>